<protein>
    <submittedName>
        <fullName evidence="2">Uncharacterized protein</fullName>
    </submittedName>
</protein>
<evidence type="ECO:0000256" key="1">
    <source>
        <dbReference type="SAM" id="SignalP"/>
    </source>
</evidence>
<organism evidence="2 3">
    <name type="scientific">Glossina pallidipes</name>
    <name type="common">Tsetse fly</name>
    <dbReference type="NCBI Taxonomy" id="7398"/>
    <lineage>
        <taxon>Eukaryota</taxon>
        <taxon>Metazoa</taxon>
        <taxon>Ecdysozoa</taxon>
        <taxon>Arthropoda</taxon>
        <taxon>Hexapoda</taxon>
        <taxon>Insecta</taxon>
        <taxon>Pterygota</taxon>
        <taxon>Neoptera</taxon>
        <taxon>Endopterygota</taxon>
        <taxon>Diptera</taxon>
        <taxon>Brachycera</taxon>
        <taxon>Muscomorpha</taxon>
        <taxon>Hippoboscoidea</taxon>
        <taxon>Glossinidae</taxon>
        <taxon>Glossina</taxon>
    </lineage>
</organism>
<reference evidence="2" key="2">
    <citation type="submission" date="2020-05" db="UniProtKB">
        <authorList>
            <consortium name="EnsemblMetazoa"/>
        </authorList>
    </citation>
    <scope>IDENTIFICATION</scope>
    <source>
        <strain evidence="2">IAEA</strain>
    </source>
</reference>
<proteinExistence type="predicted"/>
<evidence type="ECO:0000313" key="2">
    <source>
        <dbReference type="EnsemblMetazoa" id="GPAI010725-PA"/>
    </source>
</evidence>
<keyword evidence="1" id="KW-0732">Signal</keyword>
<sequence>MSLGQWHIGIWLYTSHMALMAHVPGHGSAHLLRIQVLFRGQSEFNMHSGRHSSYGSPWYSFKQEHSPSVQTAFTPHGDALSVEHSEDNMHSGRHAGGVPTNCGRQEHTACPLISRHCELGPQGDGWHVLILTNVVFLWNETTSGERISGEPLKTRADRSVVYYLTYGVVTTRTWTWRWCRKSRGKDLDSAVLCKPYQLGIQCLKYILAYSLAANLGRHWHEPMPFCSRHSAFEPQGFGSQGVIRSLTMRSVPLSVLEEKEESFDYY</sequence>
<dbReference type="EnsemblMetazoa" id="GPAI010725-RA">
    <property type="protein sequence ID" value="GPAI010725-PA"/>
    <property type="gene ID" value="GPAI010725"/>
</dbReference>
<feature type="chain" id="PRO_5008402793" evidence="1">
    <location>
        <begin position="22"/>
        <end position="266"/>
    </location>
</feature>
<name>A0A1A9ZCQ9_GLOPL</name>
<dbReference type="Proteomes" id="UP000092445">
    <property type="component" value="Unassembled WGS sequence"/>
</dbReference>
<dbReference type="AlphaFoldDB" id="A0A1A9ZCQ9"/>
<accession>A0A1A9ZCQ9</accession>
<evidence type="ECO:0000313" key="3">
    <source>
        <dbReference type="Proteomes" id="UP000092445"/>
    </source>
</evidence>
<reference evidence="3" key="1">
    <citation type="submission" date="2014-03" db="EMBL/GenBank/DDBJ databases">
        <authorList>
            <person name="Aksoy S."/>
            <person name="Warren W."/>
            <person name="Wilson R.K."/>
        </authorList>
    </citation>
    <scope>NUCLEOTIDE SEQUENCE [LARGE SCALE GENOMIC DNA]</scope>
    <source>
        <strain evidence="3">IAEA</strain>
    </source>
</reference>
<feature type="signal peptide" evidence="1">
    <location>
        <begin position="1"/>
        <end position="21"/>
    </location>
</feature>
<dbReference type="VEuPathDB" id="VectorBase:GPAI010725"/>
<keyword evidence="3" id="KW-1185">Reference proteome</keyword>